<gene>
    <name evidence="2" type="ORF">F4Y42_09690</name>
</gene>
<name>A0A6B0YWF3_9CHLR</name>
<accession>A0A6B0YWF3</accession>
<dbReference type="AlphaFoldDB" id="A0A6B0YWF3"/>
<feature type="region of interest" description="Disordered" evidence="1">
    <location>
        <begin position="199"/>
        <end position="220"/>
    </location>
</feature>
<sequence>MNATAPPLAGLCTYAQGGEPGYSVERTVQLLRRYLFVESQTMRCLVAHLNAVPEWEVKCGLSLHLWQDAEHCTWLRNRVKEMRTPPLHLDRVPDPALDAFFQELIRSSTTLELLTGVNRVLKPASIAAMQRHLSEANPLVDQPTRRLLRFILLEEEEQLAWGDATLRRLISEEDTEPRESWAAHLRAYLDAAGGIDADSASATENELPPARAQEPFDPIRTPQRDERFTRVWHSRGRLPANADISATERNWFQLYMRLTEMHVPELMALIIYDWGDQPWEFYHDMARQLWDEARHAMMGEIAFESSGLNWAEVPHEISFGEFPNTQLEPADRHCLLWGIEQGLMKPDGKQLEYKVARESGDPLSTAFQDFDWADEVLHAQIGRRWLLPAFESMEAMQQRYEEVLARFQAILDQDQALPRAEWWDAFYRQIPRQGERQAQASD</sequence>
<dbReference type="EMBL" id="VXRG01000080">
    <property type="protein sequence ID" value="MXY93708.1"/>
    <property type="molecule type" value="Genomic_DNA"/>
</dbReference>
<proteinExistence type="predicted"/>
<comment type="caution">
    <text evidence="2">The sequence shown here is derived from an EMBL/GenBank/DDBJ whole genome shotgun (WGS) entry which is preliminary data.</text>
</comment>
<evidence type="ECO:0000313" key="2">
    <source>
        <dbReference type="EMBL" id="MXY93708.1"/>
    </source>
</evidence>
<evidence type="ECO:0000256" key="1">
    <source>
        <dbReference type="SAM" id="MobiDB-lite"/>
    </source>
</evidence>
<protein>
    <recommendedName>
        <fullName evidence="3">Ferritin-like domain-containing protein</fullName>
    </recommendedName>
</protein>
<reference evidence="2" key="1">
    <citation type="submission" date="2019-09" db="EMBL/GenBank/DDBJ databases">
        <title>Characterisation of the sponge microbiome using genome-centric metagenomics.</title>
        <authorList>
            <person name="Engelberts J.P."/>
            <person name="Robbins S.J."/>
            <person name="De Goeij J.M."/>
            <person name="Aranda M."/>
            <person name="Bell S.C."/>
            <person name="Webster N.S."/>
        </authorList>
    </citation>
    <scope>NUCLEOTIDE SEQUENCE</scope>
    <source>
        <strain evidence="2">SB0664_bin_27</strain>
    </source>
</reference>
<organism evidence="2">
    <name type="scientific">Caldilineaceae bacterium SB0664_bin_27</name>
    <dbReference type="NCBI Taxonomy" id="2605260"/>
    <lineage>
        <taxon>Bacteria</taxon>
        <taxon>Bacillati</taxon>
        <taxon>Chloroflexota</taxon>
        <taxon>Caldilineae</taxon>
        <taxon>Caldilineales</taxon>
        <taxon>Caldilineaceae</taxon>
    </lineage>
</organism>
<evidence type="ECO:0008006" key="3">
    <source>
        <dbReference type="Google" id="ProtNLM"/>
    </source>
</evidence>